<dbReference type="EMBL" id="SNWQ01000050">
    <property type="protein sequence ID" value="TDO27951.1"/>
    <property type="molecule type" value="Genomic_DNA"/>
</dbReference>
<proteinExistence type="predicted"/>
<name>A0A4R6IZS0_9ACTN</name>
<organism evidence="1 2">
    <name type="scientific">Kribbella caucasensis</name>
    <dbReference type="NCBI Taxonomy" id="2512215"/>
    <lineage>
        <taxon>Bacteria</taxon>
        <taxon>Bacillati</taxon>
        <taxon>Actinomycetota</taxon>
        <taxon>Actinomycetes</taxon>
        <taxon>Propionibacteriales</taxon>
        <taxon>Kribbellaceae</taxon>
        <taxon>Kribbella</taxon>
    </lineage>
</organism>
<accession>A0A4R6IZS0</accession>
<keyword evidence="2" id="KW-1185">Reference proteome</keyword>
<dbReference type="AlphaFoldDB" id="A0A4R6IZS0"/>
<protein>
    <submittedName>
        <fullName evidence="1">Uncharacterized protein</fullName>
    </submittedName>
</protein>
<evidence type="ECO:0000313" key="2">
    <source>
        <dbReference type="Proteomes" id="UP000295388"/>
    </source>
</evidence>
<comment type="caution">
    <text evidence="1">The sequence shown here is derived from an EMBL/GenBank/DDBJ whole genome shotgun (WGS) entry which is preliminary data.</text>
</comment>
<gene>
    <name evidence="1" type="ORF">EV643_1509</name>
</gene>
<evidence type="ECO:0000313" key="1">
    <source>
        <dbReference type="EMBL" id="TDO27951.1"/>
    </source>
</evidence>
<dbReference type="Proteomes" id="UP000295388">
    <property type="component" value="Unassembled WGS sequence"/>
</dbReference>
<reference evidence="1 2" key="1">
    <citation type="submission" date="2019-03" db="EMBL/GenBank/DDBJ databases">
        <title>Genomic Encyclopedia of Type Strains, Phase III (KMG-III): the genomes of soil and plant-associated and newly described type strains.</title>
        <authorList>
            <person name="Whitman W."/>
        </authorList>
    </citation>
    <scope>NUCLEOTIDE SEQUENCE [LARGE SCALE GENOMIC DNA]</scope>
    <source>
        <strain evidence="1 2">VKM Ac-2527</strain>
    </source>
</reference>
<dbReference type="RefSeq" id="WP_238166203.1">
    <property type="nucleotide sequence ID" value="NZ_SNWQ01000050.1"/>
</dbReference>
<sequence length="67" mass="7196">MNETRAMDTAELSVRVRVWFGRFPIVGCLTSPDLAVGQACSLGRRFVGLKVTMEPATEVSLPSGGAR</sequence>